<evidence type="ECO:0000313" key="2">
    <source>
        <dbReference type="EMBL" id="KXK63670.1"/>
    </source>
</evidence>
<sequence length="169" mass="18752">MAIVTALLSAVYSYRLSRKAHRVATYYGVIGLFRELDKTFIEYPDVRPYFYDGKPVDVDGPTAYRIRAVAELVLDTFEWIWHRQKDLDTNGEDGWRAYIVDMFSSSPALQQHYAGSTSWYPGITRLIADRAVVLHAGTAGPGGGGTVERRGPGRGDGTADDVPHQERGA</sequence>
<protein>
    <submittedName>
        <fullName evidence="2">Uncharacterized protein</fullName>
    </submittedName>
</protein>
<comment type="caution">
    <text evidence="2">The sequence shown here is derived from an EMBL/GenBank/DDBJ whole genome shotgun (WGS) entry which is preliminary data.</text>
</comment>
<name>A0A136PYX4_9ACTN</name>
<reference evidence="2 3" key="1">
    <citation type="submission" date="2016-01" db="EMBL/GenBank/DDBJ databases">
        <title>Whole genome sequence and analysis of Micromonospora rosaria DSM 803, which can produce antibacterial substance rosamicin.</title>
        <authorList>
            <person name="Yang H."/>
            <person name="He X."/>
            <person name="Zhu D."/>
        </authorList>
    </citation>
    <scope>NUCLEOTIDE SEQUENCE [LARGE SCALE GENOMIC DNA]</scope>
    <source>
        <strain evidence="2 3">DSM 803</strain>
    </source>
</reference>
<dbReference type="Proteomes" id="UP000070620">
    <property type="component" value="Unassembled WGS sequence"/>
</dbReference>
<dbReference type="EMBL" id="LRQV01000003">
    <property type="protein sequence ID" value="KXK63670.1"/>
    <property type="molecule type" value="Genomic_DNA"/>
</dbReference>
<dbReference type="AlphaFoldDB" id="A0A136PYX4"/>
<gene>
    <name evidence="2" type="ORF">AWW66_01520</name>
</gene>
<feature type="region of interest" description="Disordered" evidence="1">
    <location>
        <begin position="138"/>
        <end position="169"/>
    </location>
</feature>
<organism evidence="2 3">
    <name type="scientific">Micromonospora rosaria</name>
    <dbReference type="NCBI Taxonomy" id="47874"/>
    <lineage>
        <taxon>Bacteria</taxon>
        <taxon>Bacillati</taxon>
        <taxon>Actinomycetota</taxon>
        <taxon>Actinomycetes</taxon>
        <taxon>Micromonosporales</taxon>
        <taxon>Micromonosporaceae</taxon>
        <taxon>Micromonospora</taxon>
    </lineage>
</organism>
<evidence type="ECO:0000256" key="1">
    <source>
        <dbReference type="SAM" id="MobiDB-lite"/>
    </source>
</evidence>
<dbReference type="OrthoDB" id="3542357at2"/>
<accession>A0A136PYX4</accession>
<evidence type="ECO:0000313" key="3">
    <source>
        <dbReference type="Proteomes" id="UP000070620"/>
    </source>
</evidence>
<keyword evidence="3" id="KW-1185">Reference proteome</keyword>
<proteinExistence type="predicted"/>
<dbReference type="RefSeq" id="WP_067359485.1">
    <property type="nucleotide sequence ID" value="NZ_JBIUBN010000010.1"/>
</dbReference>